<dbReference type="GO" id="GO:0046872">
    <property type="term" value="F:metal ion binding"/>
    <property type="evidence" value="ECO:0007669"/>
    <property type="project" value="UniProtKB-KW"/>
</dbReference>
<evidence type="ECO:0000256" key="6">
    <source>
        <dbReference type="ARBA" id="ARBA00023004"/>
    </source>
</evidence>
<evidence type="ECO:0000256" key="1">
    <source>
        <dbReference type="ARBA" id="ARBA00001966"/>
    </source>
</evidence>
<keyword evidence="7" id="KW-0411">Iron-sulfur</keyword>
<evidence type="ECO:0000259" key="9">
    <source>
        <dbReference type="PROSITE" id="PS51379"/>
    </source>
</evidence>
<dbReference type="PROSITE" id="PS51318">
    <property type="entry name" value="TAT"/>
    <property type="match status" value="1"/>
</dbReference>
<dbReference type="GO" id="GO:0051539">
    <property type="term" value="F:4 iron, 4 sulfur cluster binding"/>
    <property type="evidence" value="ECO:0007669"/>
    <property type="project" value="UniProtKB-KW"/>
</dbReference>
<evidence type="ECO:0000256" key="2">
    <source>
        <dbReference type="ARBA" id="ARBA00004196"/>
    </source>
</evidence>
<evidence type="ECO:0000256" key="8">
    <source>
        <dbReference type="SAM" id="Phobius"/>
    </source>
</evidence>
<dbReference type="Pfam" id="PF13247">
    <property type="entry name" value="Fer4_11"/>
    <property type="match status" value="1"/>
</dbReference>
<protein>
    <submittedName>
        <fullName evidence="10">Hydrogenase 2 operon protein HybA</fullName>
    </submittedName>
</protein>
<dbReference type="Gene3D" id="3.30.70.20">
    <property type="match status" value="2"/>
</dbReference>
<feature type="domain" description="4Fe-4S ferredoxin-type" evidence="9">
    <location>
        <begin position="103"/>
        <end position="134"/>
    </location>
</feature>
<organism evidence="10 11">
    <name type="scientific">Aestuariirhabdus litorea</name>
    <dbReference type="NCBI Taxonomy" id="2528527"/>
    <lineage>
        <taxon>Bacteria</taxon>
        <taxon>Pseudomonadati</taxon>
        <taxon>Pseudomonadota</taxon>
        <taxon>Gammaproteobacteria</taxon>
        <taxon>Oceanospirillales</taxon>
        <taxon>Aestuariirhabdaceae</taxon>
        <taxon>Aestuariirhabdus</taxon>
    </lineage>
</organism>
<name>A0A3P3VP07_9GAMM</name>
<evidence type="ECO:0000313" key="10">
    <source>
        <dbReference type="EMBL" id="RRJ83658.1"/>
    </source>
</evidence>
<dbReference type="PROSITE" id="PS00198">
    <property type="entry name" value="4FE4S_FER_1"/>
    <property type="match status" value="1"/>
</dbReference>
<feature type="domain" description="4Fe-4S ferredoxin-type" evidence="9">
    <location>
        <begin position="136"/>
        <end position="165"/>
    </location>
</feature>
<dbReference type="RefSeq" id="WP_125013833.1">
    <property type="nucleotide sequence ID" value="NZ_QWEZ01000001.1"/>
</dbReference>
<keyword evidence="8" id="KW-0812">Transmembrane</keyword>
<dbReference type="InterPro" id="IPR006311">
    <property type="entry name" value="TAT_signal"/>
</dbReference>
<feature type="domain" description="4Fe-4S ferredoxin-type" evidence="9">
    <location>
        <begin position="36"/>
        <end position="64"/>
    </location>
</feature>
<dbReference type="InterPro" id="IPR051555">
    <property type="entry name" value="FDH_Electron_Transfer_Unit"/>
</dbReference>
<dbReference type="Proteomes" id="UP000280792">
    <property type="component" value="Unassembled WGS sequence"/>
</dbReference>
<reference evidence="10 11" key="1">
    <citation type="submission" date="2018-08" db="EMBL/GenBank/DDBJ databases">
        <authorList>
            <person name="Khan S.A."/>
        </authorList>
    </citation>
    <scope>NUCLEOTIDE SEQUENCE [LARGE SCALE GENOMIC DNA]</scope>
    <source>
        <strain evidence="10 11">GTF-13</strain>
    </source>
</reference>
<proteinExistence type="predicted"/>
<evidence type="ECO:0000256" key="5">
    <source>
        <dbReference type="ARBA" id="ARBA00022737"/>
    </source>
</evidence>
<evidence type="ECO:0000256" key="7">
    <source>
        <dbReference type="ARBA" id="ARBA00023014"/>
    </source>
</evidence>
<dbReference type="InterPro" id="IPR017896">
    <property type="entry name" value="4Fe4S_Fe-S-bd"/>
</dbReference>
<dbReference type="InterPro" id="IPR017900">
    <property type="entry name" value="4Fe4S_Fe_S_CS"/>
</dbReference>
<keyword evidence="8" id="KW-0472">Membrane</keyword>
<keyword evidence="8" id="KW-1133">Transmembrane helix</keyword>
<keyword evidence="5" id="KW-0677">Repeat</keyword>
<feature type="transmembrane region" description="Helical" evidence="8">
    <location>
        <begin position="294"/>
        <end position="312"/>
    </location>
</feature>
<dbReference type="CDD" id="cd10561">
    <property type="entry name" value="HybA_like"/>
    <property type="match status" value="1"/>
</dbReference>
<accession>A0A3P3VP07</accession>
<evidence type="ECO:0000256" key="3">
    <source>
        <dbReference type="ARBA" id="ARBA00022485"/>
    </source>
</evidence>
<comment type="caution">
    <text evidence="10">The sequence shown here is derived from an EMBL/GenBank/DDBJ whole genome shotgun (WGS) entry which is preliminary data.</text>
</comment>
<comment type="cofactor">
    <cofactor evidence="1">
        <name>[4Fe-4S] cluster</name>
        <dbReference type="ChEBI" id="CHEBI:49883"/>
    </cofactor>
</comment>
<dbReference type="NCBIfam" id="NF008134">
    <property type="entry name" value="PRK10882.1"/>
    <property type="match status" value="1"/>
</dbReference>
<evidence type="ECO:0000256" key="4">
    <source>
        <dbReference type="ARBA" id="ARBA00022723"/>
    </source>
</evidence>
<keyword evidence="3" id="KW-0004">4Fe-4S</keyword>
<dbReference type="PANTHER" id="PTHR43545">
    <property type="entry name" value="FORMATE DEHYDROGENASE, NITRATE-INDUCIBLE, IRON-SULFUR SUBUNIT"/>
    <property type="match status" value="1"/>
</dbReference>
<sequence>MKRRDFLKAAGTGALIATSAGTASARDNLPVSEEAVGMLYDATLCIGCRACVVKCKEINEMPPELVEGAEQWDMAEELSADTLTIIQAYNGATGGNAARLEDGTFSFSKRQCMHCVDAGCVSVCPVKAMKKDPKTGIVSHDPDACIGCRYCVMACPYNVPKYEYDEAFGQIQKCQLCNQKGVERIDQGQITGCTEVCPTGANIFGTRKELLAEAKRRLQLKKGDTYRYQLSSIDSPHTYETQVKADYQQHIFGEKEGGGTQVLVLAGTPITNLGLPELPERSYAANSETVQHTLYGGMIAPAGILAGLIYLARRNTKGGDHDE</sequence>
<evidence type="ECO:0000313" key="11">
    <source>
        <dbReference type="Proteomes" id="UP000280792"/>
    </source>
</evidence>
<keyword evidence="11" id="KW-1185">Reference proteome</keyword>
<dbReference type="EMBL" id="QWEZ01000001">
    <property type="protein sequence ID" value="RRJ83658.1"/>
    <property type="molecule type" value="Genomic_DNA"/>
</dbReference>
<keyword evidence="4" id="KW-0479">Metal-binding</keyword>
<keyword evidence="6" id="KW-0408">Iron</keyword>
<dbReference type="SUPFAM" id="SSF54862">
    <property type="entry name" value="4Fe-4S ferredoxins"/>
    <property type="match status" value="1"/>
</dbReference>
<dbReference type="PROSITE" id="PS51379">
    <property type="entry name" value="4FE4S_FER_2"/>
    <property type="match status" value="3"/>
</dbReference>
<dbReference type="AlphaFoldDB" id="A0A3P3VP07"/>
<dbReference type="PANTHER" id="PTHR43545:SF1">
    <property type="entry name" value="HYDROGENASE-2 OPERON PROTEIN HYBA"/>
    <property type="match status" value="1"/>
</dbReference>
<gene>
    <name evidence="10" type="primary">hybA</name>
    <name evidence="10" type="ORF">D0544_00605</name>
</gene>
<dbReference type="GO" id="GO:0030313">
    <property type="term" value="C:cell envelope"/>
    <property type="evidence" value="ECO:0007669"/>
    <property type="project" value="UniProtKB-SubCell"/>
</dbReference>
<reference evidence="10 11" key="2">
    <citation type="submission" date="2018-12" db="EMBL/GenBank/DDBJ databases">
        <title>Simiduia agarivorans gen. nov., sp. nov., a marine, agarolytic bacterium isolated from shallow coastal water from Keelung, Taiwan.</title>
        <authorList>
            <person name="Shieh W.Y."/>
        </authorList>
    </citation>
    <scope>NUCLEOTIDE SEQUENCE [LARGE SCALE GENOMIC DNA]</scope>
    <source>
        <strain evidence="10 11">GTF-13</strain>
    </source>
</reference>
<comment type="subcellular location">
    <subcellularLocation>
        <location evidence="2">Cell envelope</location>
    </subcellularLocation>
</comment>